<evidence type="ECO:0000313" key="1">
    <source>
        <dbReference type="EMBL" id="UYV96996.1"/>
    </source>
</evidence>
<evidence type="ECO:0000313" key="2">
    <source>
        <dbReference type="Proteomes" id="UP001163293"/>
    </source>
</evidence>
<dbReference type="RefSeq" id="WP_021473472.1">
    <property type="nucleotide sequence ID" value="NZ_BDMH01000021.1"/>
</dbReference>
<dbReference type="GeneID" id="79883606"/>
<accession>A0AAX3EFY8</accession>
<name>A0AAX3EFY8_PAEUR</name>
<keyword evidence="2" id="KW-1185">Reference proteome</keyword>
<dbReference type="AlphaFoldDB" id="A0AAX3EFY8"/>
<dbReference type="Gene3D" id="2.30.30.240">
    <property type="entry name" value="PRC-barrel domain"/>
    <property type="match status" value="1"/>
</dbReference>
<organism evidence="1 2">
    <name type="scientific">Paenarthrobacter ureafaciens</name>
    <dbReference type="NCBI Taxonomy" id="37931"/>
    <lineage>
        <taxon>Bacteria</taxon>
        <taxon>Bacillati</taxon>
        <taxon>Actinomycetota</taxon>
        <taxon>Actinomycetes</taxon>
        <taxon>Micrococcales</taxon>
        <taxon>Micrococcaceae</taxon>
        <taxon>Paenarthrobacter</taxon>
    </lineage>
</organism>
<gene>
    <name evidence="1" type="ORF">NL394_18440</name>
</gene>
<reference evidence="1" key="1">
    <citation type="submission" date="2022-07" db="EMBL/GenBank/DDBJ databases">
        <authorList>
            <person name="Wu T."/>
        </authorList>
    </citation>
    <scope>NUCLEOTIDE SEQUENCE</scope>
    <source>
        <strain evidence="1">SD-1</strain>
    </source>
</reference>
<sequence>MILTDMLGIDVLDSSGKRLGEVSDVRFALDAAPGPLLSKARLVGIIVSPRTASSFLGFERQNLTQPWPIAQLLRWRHRGSFLVLWEDIALMGPKSVRLRSDFTPYESGLTR</sequence>
<dbReference type="Proteomes" id="UP001163293">
    <property type="component" value="Chromosome"/>
</dbReference>
<protein>
    <submittedName>
        <fullName evidence="1">PRC-barrel domain containing protein</fullName>
    </submittedName>
</protein>
<dbReference type="EMBL" id="CP101185">
    <property type="protein sequence ID" value="UYV96996.1"/>
    <property type="molecule type" value="Genomic_DNA"/>
</dbReference>
<proteinExistence type="predicted"/>